<dbReference type="CDD" id="cd05214">
    <property type="entry name" value="GAPDH_I_N"/>
    <property type="match status" value="1"/>
</dbReference>
<dbReference type="EMBL" id="UINC01003616">
    <property type="protein sequence ID" value="SVA07852.1"/>
    <property type="molecule type" value="Genomic_DNA"/>
</dbReference>
<reference evidence="3" key="1">
    <citation type="submission" date="2018-05" db="EMBL/GenBank/DDBJ databases">
        <authorList>
            <person name="Lanie J.A."/>
            <person name="Ng W.-L."/>
            <person name="Kazmierczak K.M."/>
            <person name="Andrzejewski T.M."/>
            <person name="Davidsen T.M."/>
            <person name="Wayne K.J."/>
            <person name="Tettelin H."/>
            <person name="Glass J.I."/>
            <person name="Rusch D."/>
            <person name="Podicherti R."/>
            <person name="Tsui H.-C.T."/>
            <person name="Winkler M.E."/>
        </authorList>
    </citation>
    <scope>NUCLEOTIDE SEQUENCE</scope>
</reference>
<protein>
    <recommendedName>
        <fullName evidence="2">Glyceraldehyde 3-phosphate dehydrogenase NAD(P) binding domain-containing protein</fullName>
    </recommendedName>
</protein>
<dbReference type="InterPro" id="IPR020831">
    <property type="entry name" value="GlycerAld/Erythrose_P_DH"/>
</dbReference>
<feature type="non-terminal residue" evidence="3">
    <location>
        <position position="1"/>
    </location>
</feature>
<accession>A0A381SV09</accession>
<proteinExistence type="predicted"/>
<dbReference type="GO" id="GO:0051287">
    <property type="term" value="F:NAD binding"/>
    <property type="evidence" value="ECO:0007669"/>
    <property type="project" value="InterPro"/>
</dbReference>
<dbReference type="FunFam" id="3.40.50.720:FF:000001">
    <property type="entry name" value="Glyceraldehyde-3-phosphate dehydrogenase"/>
    <property type="match status" value="1"/>
</dbReference>
<dbReference type="PANTHER" id="PTHR43148">
    <property type="entry name" value="GLYCERALDEHYDE-3-PHOSPHATE DEHYDROGENASE 2"/>
    <property type="match status" value="1"/>
</dbReference>
<gene>
    <name evidence="3" type="ORF">METZ01_LOCUS60706</name>
</gene>
<dbReference type="Pfam" id="PF00044">
    <property type="entry name" value="Gp_dh_N"/>
    <property type="match status" value="1"/>
</dbReference>
<dbReference type="GO" id="GO:0016620">
    <property type="term" value="F:oxidoreductase activity, acting on the aldehyde or oxo group of donors, NAD or NADP as acceptor"/>
    <property type="evidence" value="ECO:0007669"/>
    <property type="project" value="InterPro"/>
</dbReference>
<dbReference type="PRINTS" id="PR00078">
    <property type="entry name" value="G3PDHDRGNASE"/>
</dbReference>
<dbReference type="SUPFAM" id="SSF55347">
    <property type="entry name" value="Glyceraldehyde-3-phosphate dehydrogenase-like, C-terminal domain"/>
    <property type="match status" value="1"/>
</dbReference>
<dbReference type="InterPro" id="IPR020828">
    <property type="entry name" value="GlycerAld_3-P_DH_NAD(P)-bd"/>
</dbReference>
<name>A0A381SV09_9ZZZZ</name>
<sequence>MNNPINIALFGFGRIGRNLFRQGYKNPNFNFVAISDLGPAESLHYLLVRDSIHGPLEKDITLEGNYLIANDQKVQILPGGDPGQISWDSLDVDVVIDATGKYRNSVDLQKQIEAGAKRVIVTVPPNDEIDRIVIPGVNEDSIEASDQIISTTSSTTQVLALMLKMLDEKFGVKRAMMTTVHAYTSDQPLADSAQTDLRRSRSAVENIIPNKTWAPDFV</sequence>
<evidence type="ECO:0000313" key="3">
    <source>
        <dbReference type="EMBL" id="SVA07852.1"/>
    </source>
</evidence>
<dbReference type="InterPro" id="IPR036291">
    <property type="entry name" value="NAD(P)-bd_dom_sf"/>
</dbReference>
<dbReference type="AlphaFoldDB" id="A0A381SV09"/>
<dbReference type="Pfam" id="PF02800">
    <property type="entry name" value="Gp_dh_C"/>
    <property type="match status" value="1"/>
</dbReference>
<dbReference type="Gene3D" id="3.40.50.720">
    <property type="entry name" value="NAD(P)-binding Rossmann-like Domain"/>
    <property type="match status" value="1"/>
</dbReference>
<dbReference type="SMART" id="SM00846">
    <property type="entry name" value="Gp_dh_N"/>
    <property type="match status" value="1"/>
</dbReference>
<evidence type="ECO:0000259" key="2">
    <source>
        <dbReference type="SMART" id="SM00846"/>
    </source>
</evidence>
<organism evidence="3">
    <name type="scientific">marine metagenome</name>
    <dbReference type="NCBI Taxonomy" id="408172"/>
    <lineage>
        <taxon>unclassified sequences</taxon>
        <taxon>metagenomes</taxon>
        <taxon>ecological metagenomes</taxon>
    </lineage>
</organism>
<dbReference type="SUPFAM" id="SSF51735">
    <property type="entry name" value="NAD(P)-binding Rossmann-fold domains"/>
    <property type="match status" value="1"/>
</dbReference>
<feature type="domain" description="Glyceraldehyde 3-phosphate dehydrogenase NAD(P) binding" evidence="2">
    <location>
        <begin position="5"/>
        <end position="154"/>
    </location>
</feature>
<evidence type="ECO:0000256" key="1">
    <source>
        <dbReference type="ARBA" id="ARBA00023002"/>
    </source>
</evidence>
<keyword evidence="1" id="KW-0560">Oxidoreductase</keyword>
<feature type="non-terminal residue" evidence="3">
    <location>
        <position position="218"/>
    </location>
</feature>
<dbReference type="InterPro" id="IPR020829">
    <property type="entry name" value="GlycerAld_3-P_DH_cat"/>
</dbReference>